<feature type="transmembrane region" description="Helical" evidence="1">
    <location>
        <begin position="59"/>
        <end position="78"/>
    </location>
</feature>
<dbReference type="InterPro" id="IPR019426">
    <property type="entry name" value="7TM_GPCR_serpentine_rcpt_Srv"/>
</dbReference>
<reference evidence="2 3" key="1">
    <citation type="submission" date="2013-12" db="EMBL/GenBank/DDBJ databases">
        <title>Draft genome of the parsitic nematode Ancylostoma duodenale.</title>
        <authorList>
            <person name="Mitreva M."/>
        </authorList>
    </citation>
    <scope>NUCLEOTIDE SEQUENCE [LARGE SCALE GENOMIC DNA]</scope>
    <source>
        <strain evidence="2 3">Zhejiang</strain>
    </source>
</reference>
<gene>
    <name evidence="2" type="ORF">ANCDUO_13665</name>
</gene>
<dbReference type="Gene3D" id="1.20.1070.10">
    <property type="entry name" value="Rhodopsin 7-helix transmembrane proteins"/>
    <property type="match status" value="1"/>
</dbReference>
<evidence type="ECO:0000313" key="2">
    <source>
        <dbReference type="EMBL" id="KIH56157.1"/>
    </source>
</evidence>
<feature type="transmembrane region" description="Helical" evidence="1">
    <location>
        <begin position="104"/>
        <end position="131"/>
    </location>
</feature>
<dbReference type="AlphaFoldDB" id="A0A0C2D297"/>
<proteinExistence type="predicted"/>
<accession>A0A0C2D297</accession>
<dbReference type="SUPFAM" id="SSF81321">
    <property type="entry name" value="Family A G protein-coupled receptor-like"/>
    <property type="match status" value="1"/>
</dbReference>
<dbReference type="EMBL" id="KN736175">
    <property type="protein sequence ID" value="KIH56157.1"/>
    <property type="molecule type" value="Genomic_DNA"/>
</dbReference>
<dbReference type="Pfam" id="PF10323">
    <property type="entry name" value="7TM_GPCR_Srv"/>
    <property type="match status" value="1"/>
</dbReference>
<evidence type="ECO:0000313" key="3">
    <source>
        <dbReference type="Proteomes" id="UP000054047"/>
    </source>
</evidence>
<dbReference type="OrthoDB" id="5798218at2759"/>
<keyword evidence="1" id="KW-0812">Transmembrane</keyword>
<keyword evidence="3" id="KW-1185">Reference proteome</keyword>
<dbReference type="PANTHER" id="PTHR31748">
    <property type="entry name" value="SERPENTINE RECEPTOR, CLASS V"/>
    <property type="match status" value="1"/>
</dbReference>
<protein>
    <submittedName>
        <fullName evidence="2">Uncharacterized protein</fullName>
    </submittedName>
</protein>
<evidence type="ECO:0000256" key="1">
    <source>
        <dbReference type="SAM" id="Phobius"/>
    </source>
</evidence>
<keyword evidence="1" id="KW-0472">Membrane</keyword>
<dbReference type="Proteomes" id="UP000054047">
    <property type="component" value="Unassembled WGS sequence"/>
</dbReference>
<organism evidence="2 3">
    <name type="scientific">Ancylostoma duodenale</name>
    <dbReference type="NCBI Taxonomy" id="51022"/>
    <lineage>
        <taxon>Eukaryota</taxon>
        <taxon>Metazoa</taxon>
        <taxon>Ecdysozoa</taxon>
        <taxon>Nematoda</taxon>
        <taxon>Chromadorea</taxon>
        <taxon>Rhabditida</taxon>
        <taxon>Rhabditina</taxon>
        <taxon>Rhabditomorpha</taxon>
        <taxon>Strongyloidea</taxon>
        <taxon>Ancylostomatidae</taxon>
        <taxon>Ancylostomatinae</taxon>
        <taxon>Ancylostoma</taxon>
    </lineage>
</organism>
<keyword evidence="1" id="KW-1133">Transmembrane helix</keyword>
<name>A0A0C2D297_9BILA</name>
<dbReference type="PANTHER" id="PTHR31748:SF1">
    <property type="entry name" value="SERPENTINE RECEPTOR, CLASS V"/>
    <property type="match status" value="1"/>
</dbReference>
<sequence>MQAFNLALRQLTLLNNYFGAVFPKWGINQSLSVSLLATNRLSAILFPQKFQKLWYGRRLKLAVFLQVFPGFMIALLNLTNEVQFTENGKGGMVPEIMDKKVTTIYFLAGGLFLAANSIYLIVAYCYLFYTVRKRHRAQLKRGQNTQARTRFNDLSKKREHRLFLMASSIVTSTQVQVPIFCGYSAMLFEITQPGNCLPNE</sequence>